<protein>
    <submittedName>
        <fullName evidence="1">Uncharacterized protein</fullName>
    </submittedName>
</protein>
<reference evidence="1" key="1">
    <citation type="submission" date="2019-05" db="EMBL/GenBank/DDBJ databases">
        <title>Annotation for the trematode Paragonimus heterotremus.</title>
        <authorList>
            <person name="Choi Y.-J."/>
        </authorList>
    </citation>
    <scope>NUCLEOTIDE SEQUENCE</scope>
    <source>
        <strain evidence="1">LC</strain>
    </source>
</reference>
<gene>
    <name evidence="1" type="ORF">PHET_11837</name>
</gene>
<dbReference type="AlphaFoldDB" id="A0A8J4T3A6"/>
<dbReference type="EMBL" id="LUCH01012014">
    <property type="protein sequence ID" value="KAF5395534.1"/>
    <property type="molecule type" value="Genomic_DNA"/>
</dbReference>
<name>A0A8J4T3A6_9TREM</name>
<keyword evidence="2" id="KW-1185">Reference proteome</keyword>
<evidence type="ECO:0000313" key="2">
    <source>
        <dbReference type="Proteomes" id="UP000748531"/>
    </source>
</evidence>
<dbReference type="Proteomes" id="UP000748531">
    <property type="component" value="Unassembled WGS sequence"/>
</dbReference>
<proteinExistence type="predicted"/>
<comment type="caution">
    <text evidence="1">The sequence shown here is derived from an EMBL/GenBank/DDBJ whole genome shotgun (WGS) entry which is preliminary data.</text>
</comment>
<evidence type="ECO:0000313" key="1">
    <source>
        <dbReference type="EMBL" id="KAF5395534.1"/>
    </source>
</evidence>
<sequence>MEMPMEALYFPSQAQSNAYNLTFVKSSTPAENSFPAVLKYDLLVAYYRPVADSVTTKECFMLYRFSSDSHGVNTTVKSLDFVYLPGDCNIACINALQDSLTGEYIVGIGFVTNVTCDILNSPTFRYNLNTHTISLPQRCGCNGHLCCRAEGRSVCPLYRLRCAYLVFFLPKPCESTAISTPCPSVLRKRCCKKRDKCFRLLTFYYHWLTFSDDVF</sequence>
<dbReference type="OrthoDB" id="10267127at2759"/>
<organism evidence="1 2">
    <name type="scientific">Paragonimus heterotremus</name>
    <dbReference type="NCBI Taxonomy" id="100268"/>
    <lineage>
        <taxon>Eukaryota</taxon>
        <taxon>Metazoa</taxon>
        <taxon>Spiralia</taxon>
        <taxon>Lophotrochozoa</taxon>
        <taxon>Platyhelminthes</taxon>
        <taxon>Trematoda</taxon>
        <taxon>Digenea</taxon>
        <taxon>Plagiorchiida</taxon>
        <taxon>Troglotremata</taxon>
        <taxon>Troglotrematidae</taxon>
        <taxon>Paragonimus</taxon>
    </lineage>
</organism>
<accession>A0A8J4T3A6</accession>